<comment type="caution">
    <text evidence="1">The sequence shown here is derived from an EMBL/GenBank/DDBJ whole genome shotgun (WGS) entry which is preliminary data.</text>
</comment>
<protein>
    <submittedName>
        <fullName evidence="1">Uncharacterized protein</fullName>
    </submittedName>
</protein>
<sequence>MATPYRALPPPSEELRSRSRINFLHPGYQNKFLLMLSRVDFGPANAGGTRITGVHHGTALVACQIIANNAFDGRLAEDANGQRLVDALLDRQANIRMTGRFTGSNNGAQ</sequence>
<reference evidence="1" key="2">
    <citation type="submission" date="2023-06" db="EMBL/GenBank/DDBJ databases">
        <authorList>
            <consortium name="Lawrence Berkeley National Laboratory"/>
            <person name="Haridas S."/>
            <person name="Hensen N."/>
            <person name="Bonometti L."/>
            <person name="Westerberg I."/>
            <person name="Brannstrom I.O."/>
            <person name="Guillou S."/>
            <person name="Cros-Aarteil S."/>
            <person name="Calhoun S."/>
            <person name="Kuo A."/>
            <person name="Mondo S."/>
            <person name="Pangilinan J."/>
            <person name="Riley R."/>
            <person name="Labutti K."/>
            <person name="Andreopoulos B."/>
            <person name="Lipzen A."/>
            <person name="Chen C."/>
            <person name="Yanf M."/>
            <person name="Daum C."/>
            <person name="Ng V."/>
            <person name="Clum A."/>
            <person name="Steindorff A."/>
            <person name="Ohm R."/>
            <person name="Martin F."/>
            <person name="Silar P."/>
            <person name="Natvig D."/>
            <person name="Lalanne C."/>
            <person name="Gautier V."/>
            <person name="Ament-Velasquez S.L."/>
            <person name="Kruys A."/>
            <person name="Hutchinson M.I."/>
            <person name="Powell A.J."/>
            <person name="Barry K."/>
            <person name="Miller A.N."/>
            <person name="Grigoriev I.V."/>
            <person name="Debuchy R."/>
            <person name="Gladieux P."/>
            <person name="Thoren M.H."/>
            <person name="Johannesson H."/>
        </authorList>
    </citation>
    <scope>NUCLEOTIDE SEQUENCE</scope>
    <source>
        <strain evidence="1">CBS 955.72</strain>
    </source>
</reference>
<proteinExistence type="predicted"/>
<dbReference type="EMBL" id="JAUIQD010000001">
    <property type="protein sequence ID" value="KAK3364492.1"/>
    <property type="molecule type" value="Genomic_DNA"/>
</dbReference>
<evidence type="ECO:0000313" key="1">
    <source>
        <dbReference type="EMBL" id="KAK3364492.1"/>
    </source>
</evidence>
<evidence type="ECO:0000313" key="2">
    <source>
        <dbReference type="Proteomes" id="UP001275084"/>
    </source>
</evidence>
<gene>
    <name evidence="1" type="ORF">B0T25DRAFT_598678</name>
</gene>
<organism evidence="1 2">
    <name type="scientific">Lasiosphaeria hispida</name>
    <dbReference type="NCBI Taxonomy" id="260671"/>
    <lineage>
        <taxon>Eukaryota</taxon>
        <taxon>Fungi</taxon>
        <taxon>Dikarya</taxon>
        <taxon>Ascomycota</taxon>
        <taxon>Pezizomycotina</taxon>
        <taxon>Sordariomycetes</taxon>
        <taxon>Sordariomycetidae</taxon>
        <taxon>Sordariales</taxon>
        <taxon>Lasiosphaeriaceae</taxon>
        <taxon>Lasiosphaeria</taxon>
    </lineage>
</organism>
<name>A0AAJ0HX25_9PEZI</name>
<dbReference type="Proteomes" id="UP001275084">
    <property type="component" value="Unassembled WGS sequence"/>
</dbReference>
<reference evidence="1" key="1">
    <citation type="journal article" date="2023" name="Mol. Phylogenet. Evol.">
        <title>Genome-scale phylogeny and comparative genomics of the fungal order Sordariales.</title>
        <authorList>
            <person name="Hensen N."/>
            <person name="Bonometti L."/>
            <person name="Westerberg I."/>
            <person name="Brannstrom I.O."/>
            <person name="Guillou S."/>
            <person name="Cros-Aarteil S."/>
            <person name="Calhoun S."/>
            <person name="Haridas S."/>
            <person name="Kuo A."/>
            <person name="Mondo S."/>
            <person name="Pangilinan J."/>
            <person name="Riley R."/>
            <person name="LaButti K."/>
            <person name="Andreopoulos B."/>
            <person name="Lipzen A."/>
            <person name="Chen C."/>
            <person name="Yan M."/>
            <person name="Daum C."/>
            <person name="Ng V."/>
            <person name="Clum A."/>
            <person name="Steindorff A."/>
            <person name="Ohm R.A."/>
            <person name="Martin F."/>
            <person name="Silar P."/>
            <person name="Natvig D.O."/>
            <person name="Lalanne C."/>
            <person name="Gautier V."/>
            <person name="Ament-Velasquez S.L."/>
            <person name="Kruys A."/>
            <person name="Hutchinson M.I."/>
            <person name="Powell A.J."/>
            <person name="Barry K."/>
            <person name="Miller A.N."/>
            <person name="Grigoriev I.V."/>
            <person name="Debuchy R."/>
            <person name="Gladieux P."/>
            <person name="Hiltunen Thoren M."/>
            <person name="Johannesson H."/>
        </authorList>
    </citation>
    <scope>NUCLEOTIDE SEQUENCE</scope>
    <source>
        <strain evidence="1">CBS 955.72</strain>
    </source>
</reference>
<dbReference type="AlphaFoldDB" id="A0AAJ0HX25"/>
<accession>A0AAJ0HX25</accession>
<keyword evidence="2" id="KW-1185">Reference proteome</keyword>